<keyword evidence="2" id="KW-1185">Reference proteome</keyword>
<dbReference type="RefSeq" id="WP_361702159.1">
    <property type="nucleotide sequence ID" value="NZ_JBEZVE010000006.1"/>
</dbReference>
<sequence>MTLPQLEPLQLLALPSYDVDDPEDEPENVYVAMANGEWHGNYLDPNSQGSLASALASVADAAQETVMELLWQAWPLCPEHGLGMHPREDAEEQLSWWCAGERLRRDPAHIHAAVGALEGLGRSGAQPRTGERAQLMMR</sequence>
<proteinExistence type="predicted"/>
<dbReference type="Proteomes" id="UP001550739">
    <property type="component" value="Unassembled WGS sequence"/>
</dbReference>
<comment type="caution">
    <text evidence="1">The sequence shown here is derived from an EMBL/GenBank/DDBJ whole genome shotgun (WGS) entry which is preliminary data.</text>
</comment>
<gene>
    <name evidence="1" type="ORF">AB0E89_12585</name>
</gene>
<evidence type="ECO:0000313" key="1">
    <source>
        <dbReference type="EMBL" id="MEU3781402.1"/>
    </source>
</evidence>
<protein>
    <submittedName>
        <fullName evidence="1">Uncharacterized protein</fullName>
    </submittedName>
</protein>
<accession>A0ABV2ZFT4</accession>
<evidence type="ECO:0000313" key="2">
    <source>
        <dbReference type="Proteomes" id="UP001550739"/>
    </source>
</evidence>
<reference evidence="1 2" key="1">
    <citation type="submission" date="2024-06" db="EMBL/GenBank/DDBJ databases">
        <title>The Natural Products Discovery Center: Release of the First 8490 Sequenced Strains for Exploring Actinobacteria Biosynthetic Diversity.</title>
        <authorList>
            <person name="Kalkreuter E."/>
            <person name="Kautsar S.A."/>
            <person name="Yang D."/>
            <person name="Bader C.D."/>
            <person name="Teijaro C.N."/>
            <person name="Fluegel L."/>
            <person name="Davis C.M."/>
            <person name="Simpson J.R."/>
            <person name="Lauterbach L."/>
            <person name="Steele A.D."/>
            <person name="Gui C."/>
            <person name="Meng S."/>
            <person name="Li G."/>
            <person name="Viehrig K."/>
            <person name="Ye F."/>
            <person name="Su P."/>
            <person name="Kiefer A.F."/>
            <person name="Nichols A."/>
            <person name="Cepeda A.J."/>
            <person name="Yan W."/>
            <person name="Fan B."/>
            <person name="Jiang Y."/>
            <person name="Adhikari A."/>
            <person name="Zheng C.-J."/>
            <person name="Schuster L."/>
            <person name="Cowan T.M."/>
            <person name="Smanski M.J."/>
            <person name="Chevrette M.G."/>
            <person name="De Carvalho L.P.S."/>
            <person name="Shen B."/>
        </authorList>
    </citation>
    <scope>NUCLEOTIDE SEQUENCE [LARGE SCALE GENOMIC DNA]</scope>
    <source>
        <strain evidence="1 2">NPDC033843</strain>
    </source>
</reference>
<organism evidence="1 2">
    <name type="scientific">Streptomyces sp. 900129855</name>
    <dbReference type="NCBI Taxonomy" id="3155129"/>
    <lineage>
        <taxon>Bacteria</taxon>
        <taxon>Bacillati</taxon>
        <taxon>Actinomycetota</taxon>
        <taxon>Actinomycetes</taxon>
        <taxon>Kitasatosporales</taxon>
        <taxon>Streptomycetaceae</taxon>
        <taxon>Streptomyces</taxon>
    </lineage>
</organism>
<name>A0ABV2ZFT4_9ACTN</name>
<dbReference type="EMBL" id="JBEZVE010000006">
    <property type="protein sequence ID" value="MEU3781402.1"/>
    <property type="molecule type" value="Genomic_DNA"/>
</dbReference>